<feature type="compositionally biased region" description="Basic residues" evidence="1">
    <location>
        <begin position="197"/>
        <end position="208"/>
    </location>
</feature>
<feature type="chain" id="PRO_5045312340" evidence="3">
    <location>
        <begin position="29"/>
        <end position="244"/>
    </location>
</feature>
<feature type="transmembrane region" description="Helical" evidence="2">
    <location>
        <begin position="222"/>
        <end position="243"/>
    </location>
</feature>
<gene>
    <name evidence="4" type="ORF">PFR001_LOCUS3948</name>
</gene>
<keyword evidence="5" id="KW-1185">Reference proteome</keyword>
<evidence type="ECO:0000256" key="2">
    <source>
        <dbReference type="SAM" id="Phobius"/>
    </source>
</evidence>
<proteinExistence type="predicted"/>
<name>A0ABN8C2W6_9STRA</name>
<feature type="region of interest" description="Disordered" evidence="1">
    <location>
        <begin position="43"/>
        <end position="98"/>
    </location>
</feature>
<dbReference type="Proteomes" id="UP001157938">
    <property type="component" value="Unassembled WGS sequence"/>
</dbReference>
<evidence type="ECO:0000313" key="4">
    <source>
        <dbReference type="EMBL" id="CAH0488465.1"/>
    </source>
</evidence>
<evidence type="ECO:0000256" key="1">
    <source>
        <dbReference type="SAM" id="MobiDB-lite"/>
    </source>
</evidence>
<sequence length="244" mass="25738">MPKLSSRQLMLLFALVIMAITSINQVASQFTGGTTLFGNSQAIQPSTKRSQMIPATSSTRSTSSSSGSSGDKSSDDGSSSYSFLGGKDGENSDSGSWSWSMESGSGSLSLEYECDCRSVRRVSLMGASDYCLAPGALLSSKCGNVDLGESGSCPMTGAQPCSVKGHVLANDSFCALDNKDETYKCVASKNDLEIQKNGKKKRKKSSRHHGPESSMSMASPHLLWTARHVLAVVVCMAFGMIAVV</sequence>
<keyword evidence="2" id="KW-0472">Membrane</keyword>
<keyword evidence="2" id="KW-0812">Transmembrane</keyword>
<keyword evidence="2" id="KW-1133">Transmembrane helix</keyword>
<comment type="caution">
    <text evidence="4">The sequence shown here is derived from an EMBL/GenBank/DDBJ whole genome shotgun (WGS) entry which is preliminary data.</text>
</comment>
<reference evidence="4 5" key="1">
    <citation type="submission" date="2021-11" db="EMBL/GenBank/DDBJ databases">
        <authorList>
            <person name="Islam A."/>
            <person name="Islam S."/>
            <person name="Flora M.S."/>
            <person name="Rahman M."/>
            <person name="Ziaur R.M."/>
            <person name="Epstein J.H."/>
            <person name="Hassan M."/>
            <person name="Klassen M."/>
            <person name="Woodard K."/>
            <person name="Webb A."/>
            <person name="Webby R.J."/>
            <person name="El Zowalaty M.E."/>
        </authorList>
    </citation>
    <scope>NUCLEOTIDE SEQUENCE [LARGE SCALE GENOMIC DNA]</scope>
    <source>
        <strain evidence="4">Pf1</strain>
    </source>
</reference>
<protein>
    <submittedName>
        <fullName evidence="4">Uncharacterized protein</fullName>
    </submittedName>
</protein>
<evidence type="ECO:0000256" key="3">
    <source>
        <dbReference type="SAM" id="SignalP"/>
    </source>
</evidence>
<feature type="compositionally biased region" description="Low complexity" evidence="1">
    <location>
        <begin position="56"/>
        <end position="82"/>
    </location>
</feature>
<feature type="region of interest" description="Disordered" evidence="1">
    <location>
        <begin position="194"/>
        <end position="216"/>
    </location>
</feature>
<organism evidence="4 5">
    <name type="scientific">Peronospora farinosa</name>
    <dbReference type="NCBI Taxonomy" id="134698"/>
    <lineage>
        <taxon>Eukaryota</taxon>
        <taxon>Sar</taxon>
        <taxon>Stramenopiles</taxon>
        <taxon>Oomycota</taxon>
        <taxon>Peronosporomycetes</taxon>
        <taxon>Peronosporales</taxon>
        <taxon>Peronosporaceae</taxon>
        <taxon>Peronospora</taxon>
    </lineage>
</organism>
<keyword evidence="3" id="KW-0732">Signal</keyword>
<dbReference type="EMBL" id="CAKLBC010000822">
    <property type="protein sequence ID" value="CAH0488465.1"/>
    <property type="molecule type" value="Genomic_DNA"/>
</dbReference>
<feature type="compositionally biased region" description="Polar residues" evidence="1">
    <location>
        <begin position="43"/>
        <end position="55"/>
    </location>
</feature>
<accession>A0ABN8C2W6</accession>
<evidence type="ECO:0000313" key="5">
    <source>
        <dbReference type="Proteomes" id="UP001157938"/>
    </source>
</evidence>
<feature type="signal peptide" evidence="3">
    <location>
        <begin position="1"/>
        <end position="28"/>
    </location>
</feature>